<evidence type="ECO:0000256" key="3">
    <source>
        <dbReference type="ARBA" id="ARBA00023163"/>
    </source>
</evidence>
<organism evidence="5">
    <name type="scientific">marine sediment metagenome</name>
    <dbReference type="NCBI Taxonomy" id="412755"/>
    <lineage>
        <taxon>unclassified sequences</taxon>
        <taxon>metagenomes</taxon>
        <taxon>ecological metagenomes</taxon>
    </lineage>
</organism>
<dbReference type="GO" id="GO:0005829">
    <property type="term" value="C:cytosol"/>
    <property type="evidence" value="ECO:0007669"/>
    <property type="project" value="TreeGrafter"/>
</dbReference>
<protein>
    <recommendedName>
        <fullName evidence="4">HTH asnC-type domain-containing protein</fullName>
    </recommendedName>
</protein>
<dbReference type="GO" id="GO:0043200">
    <property type="term" value="P:response to amino acid"/>
    <property type="evidence" value="ECO:0007669"/>
    <property type="project" value="TreeGrafter"/>
</dbReference>
<dbReference type="InterPro" id="IPR011991">
    <property type="entry name" value="ArsR-like_HTH"/>
</dbReference>
<evidence type="ECO:0000256" key="1">
    <source>
        <dbReference type="ARBA" id="ARBA00023015"/>
    </source>
</evidence>
<name>A0A0F9GEQ9_9ZZZZ</name>
<dbReference type="InterPro" id="IPR036390">
    <property type="entry name" value="WH_DNA-bd_sf"/>
</dbReference>
<dbReference type="PANTHER" id="PTHR30154">
    <property type="entry name" value="LEUCINE-RESPONSIVE REGULATORY PROTEIN"/>
    <property type="match status" value="1"/>
</dbReference>
<dbReference type="PANTHER" id="PTHR30154:SF34">
    <property type="entry name" value="TRANSCRIPTIONAL REGULATOR AZLB"/>
    <property type="match status" value="1"/>
</dbReference>
<dbReference type="Pfam" id="PF13412">
    <property type="entry name" value="HTH_24"/>
    <property type="match status" value="1"/>
</dbReference>
<dbReference type="EMBL" id="LAZR01028747">
    <property type="protein sequence ID" value="KKL61677.1"/>
    <property type="molecule type" value="Genomic_DNA"/>
</dbReference>
<dbReference type="PROSITE" id="PS50956">
    <property type="entry name" value="HTH_ASNC_2"/>
    <property type="match status" value="1"/>
</dbReference>
<dbReference type="SMART" id="SM00344">
    <property type="entry name" value="HTH_ASNC"/>
    <property type="match status" value="1"/>
</dbReference>
<feature type="domain" description="HTH asnC-type" evidence="4">
    <location>
        <begin position="6"/>
        <end position="66"/>
    </location>
</feature>
<accession>A0A0F9GEQ9</accession>
<dbReference type="Gene3D" id="1.10.10.10">
    <property type="entry name" value="Winged helix-like DNA-binding domain superfamily/Winged helix DNA-binding domain"/>
    <property type="match status" value="1"/>
</dbReference>
<keyword evidence="2" id="KW-0238">DNA-binding</keyword>
<keyword evidence="3" id="KW-0804">Transcription</keyword>
<gene>
    <name evidence="5" type="ORF">LCGC14_2192940</name>
</gene>
<evidence type="ECO:0000256" key="2">
    <source>
        <dbReference type="ARBA" id="ARBA00023125"/>
    </source>
</evidence>
<dbReference type="InterPro" id="IPR036388">
    <property type="entry name" value="WH-like_DNA-bd_sf"/>
</dbReference>
<dbReference type="GO" id="GO:0043565">
    <property type="term" value="F:sequence-specific DNA binding"/>
    <property type="evidence" value="ECO:0007669"/>
    <property type="project" value="InterPro"/>
</dbReference>
<dbReference type="SUPFAM" id="SSF46785">
    <property type="entry name" value="Winged helix' DNA-binding domain"/>
    <property type="match status" value="1"/>
</dbReference>
<sequence>MGKVDLDETDLIILKYLIEDPKISQHTIAKKINKSQPAIGARIKKYEELGLLQYQCGINFRKANLFMVIVNLKAIDTSIVWDMAKACPFIVNAFRISGKYNICVLLASTKLEKLYNIVNYHFRMNPGVKKISMELISDFARDFVLPIDFNVETLKPSMEDGCGACDFCQNKEIMRFEPSETD</sequence>
<dbReference type="InterPro" id="IPR000485">
    <property type="entry name" value="AsnC-type_HTH_dom"/>
</dbReference>
<keyword evidence="1" id="KW-0805">Transcription regulation</keyword>
<reference evidence="5" key="1">
    <citation type="journal article" date="2015" name="Nature">
        <title>Complex archaea that bridge the gap between prokaryotes and eukaryotes.</title>
        <authorList>
            <person name="Spang A."/>
            <person name="Saw J.H."/>
            <person name="Jorgensen S.L."/>
            <person name="Zaremba-Niedzwiedzka K."/>
            <person name="Martijn J."/>
            <person name="Lind A.E."/>
            <person name="van Eijk R."/>
            <person name="Schleper C."/>
            <person name="Guy L."/>
            <person name="Ettema T.J."/>
        </authorList>
    </citation>
    <scope>NUCLEOTIDE SEQUENCE</scope>
</reference>
<dbReference type="AlphaFoldDB" id="A0A0F9GEQ9"/>
<comment type="caution">
    <text evidence="5">The sequence shown here is derived from an EMBL/GenBank/DDBJ whole genome shotgun (WGS) entry which is preliminary data.</text>
</comment>
<evidence type="ECO:0000259" key="4">
    <source>
        <dbReference type="PROSITE" id="PS50956"/>
    </source>
</evidence>
<evidence type="ECO:0000313" key="5">
    <source>
        <dbReference type="EMBL" id="KKL61677.1"/>
    </source>
</evidence>
<dbReference type="InterPro" id="IPR019888">
    <property type="entry name" value="Tscrpt_reg_AsnC-like"/>
</dbReference>
<proteinExistence type="predicted"/>
<dbReference type="PRINTS" id="PR00033">
    <property type="entry name" value="HTHASNC"/>
</dbReference>
<dbReference type="CDD" id="cd00090">
    <property type="entry name" value="HTH_ARSR"/>
    <property type="match status" value="1"/>
</dbReference>